<evidence type="ECO:0000256" key="1">
    <source>
        <dbReference type="SAM" id="MobiDB-lite"/>
    </source>
</evidence>
<reference evidence="2 3" key="1">
    <citation type="submission" date="2024-09" db="EMBL/GenBank/DDBJ databases">
        <title>Paenibacillus zeirhizospherea sp. nov., isolated from surface of the maize (Zea mays) roots in a horticulture field, Hungary.</title>
        <authorList>
            <person name="Marton D."/>
            <person name="Farkas M."/>
            <person name="Bedics A."/>
            <person name="Toth E."/>
            <person name="Tancsics A."/>
            <person name="Boka K."/>
            <person name="Maroti G."/>
            <person name="Kriszt B."/>
            <person name="Cserhati M."/>
        </authorList>
    </citation>
    <scope>NUCLEOTIDE SEQUENCE [LARGE SCALE GENOMIC DNA]</scope>
    <source>
        <strain evidence="2 3">KCTC 33519</strain>
    </source>
</reference>
<feature type="compositionally biased region" description="Polar residues" evidence="1">
    <location>
        <begin position="259"/>
        <end position="285"/>
    </location>
</feature>
<proteinExistence type="predicted"/>
<feature type="region of interest" description="Disordered" evidence="1">
    <location>
        <begin position="257"/>
        <end position="285"/>
    </location>
</feature>
<name>A0ABV5B0L0_9BACL</name>
<comment type="caution">
    <text evidence="2">The sequence shown here is derived from an EMBL/GenBank/DDBJ whole genome shotgun (WGS) entry which is preliminary data.</text>
</comment>
<evidence type="ECO:0000313" key="2">
    <source>
        <dbReference type="EMBL" id="MFB5270017.1"/>
    </source>
</evidence>
<dbReference type="EMBL" id="JBHHMI010000058">
    <property type="protein sequence ID" value="MFB5270017.1"/>
    <property type="molecule type" value="Genomic_DNA"/>
</dbReference>
<evidence type="ECO:0008006" key="4">
    <source>
        <dbReference type="Google" id="ProtNLM"/>
    </source>
</evidence>
<feature type="non-terminal residue" evidence="2">
    <location>
        <position position="285"/>
    </location>
</feature>
<evidence type="ECO:0000313" key="3">
    <source>
        <dbReference type="Proteomes" id="UP001580346"/>
    </source>
</evidence>
<gene>
    <name evidence="2" type="ORF">ACE41H_24990</name>
</gene>
<dbReference type="CDD" id="cd16387">
    <property type="entry name" value="ParB_N_Srx"/>
    <property type="match status" value="1"/>
</dbReference>
<dbReference type="Proteomes" id="UP001580346">
    <property type="component" value="Unassembled WGS sequence"/>
</dbReference>
<keyword evidence="3" id="KW-1185">Reference proteome</keyword>
<sequence>MGVRMDVPLRNLIVWHDNPRAAIEMSESEDEAIDILFEVEGKSKMLALATDVAEFGLNSHRQPIVVRSGDSYIVFDGNRRISVLKLLAKGDKRVKGIKNHINVSLDTKVFVYVTDRDEALRLIEIEHSGEQGGRGQIDWDAYQRDYALNNMNKTPAYPRAFRVSQICNLFYKKDFKKIPYTDLEGIFINVALKRIFKISADWDFENEATIKNVYSKLIENKPPKQPYSRYLVKLNELGSEYEEFKMRVLDNEVLENPAGATSSAGATPPTEATSSAGATPPTEAT</sequence>
<dbReference type="SUPFAM" id="SSF110849">
    <property type="entry name" value="ParB/Sulfiredoxin"/>
    <property type="match status" value="1"/>
</dbReference>
<dbReference type="InterPro" id="IPR036086">
    <property type="entry name" value="ParB/Sulfiredoxin_sf"/>
</dbReference>
<protein>
    <recommendedName>
        <fullName evidence="4">ParB/Sulfiredoxin domain-containing protein</fullName>
    </recommendedName>
</protein>
<accession>A0ABV5B0L0</accession>
<organism evidence="2 3">
    <name type="scientific">Paenibacillus enshidis</name>
    <dbReference type="NCBI Taxonomy" id="1458439"/>
    <lineage>
        <taxon>Bacteria</taxon>
        <taxon>Bacillati</taxon>
        <taxon>Bacillota</taxon>
        <taxon>Bacilli</taxon>
        <taxon>Bacillales</taxon>
        <taxon>Paenibacillaceae</taxon>
        <taxon>Paenibacillus</taxon>
    </lineage>
</organism>